<dbReference type="FunFam" id="4.10.400.10:FF:000005">
    <property type="entry name" value="low-density lipoprotein receptor-related protein 1B"/>
    <property type="match status" value="1"/>
</dbReference>
<evidence type="ECO:0000256" key="6">
    <source>
        <dbReference type="ARBA" id="ARBA00023136"/>
    </source>
</evidence>
<dbReference type="PROSITE" id="PS01209">
    <property type="entry name" value="LDLRA_1"/>
    <property type="match status" value="2"/>
</dbReference>
<keyword evidence="6" id="KW-0472">Membrane</keyword>
<dbReference type="GO" id="GO:0005886">
    <property type="term" value="C:plasma membrane"/>
    <property type="evidence" value="ECO:0007669"/>
    <property type="project" value="TreeGrafter"/>
</dbReference>
<evidence type="ECO:0000313" key="10">
    <source>
        <dbReference type="EMBL" id="CAJ0590745.1"/>
    </source>
</evidence>
<evidence type="ECO:0000313" key="11">
    <source>
        <dbReference type="Proteomes" id="UP001176961"/>
    </source>
</evidence>
<dbReference type="PRINTS" id="PR00261">
    <property type="entry name" value="LDLRECEPTOR"/>
</dbReference>
<proteinExistence type="predicted"/>
<dbReference type="EMBL" id="CATQJL010000001">
    <property type="protein sequence ID" value="CAJ0590745.1"/>
    <property type="molecule type" value="Genomic_DNA"/>
</dbReference>
<keyword evidence="5" id="KW-1133">Transmembrane helix</keyword>
<keyword evidence="11" id="KW-1185">Reference proteome</keyword>
<feature type="compositionally biased region" description="Basic and acidic residues" evidence="9">
    <location>
        <begin position="173"/>
        <end position="186"/>
    </location>
</feature>
<gene>
    <name evidence="10" type="ORF">CYNAS_LOCUS2728</name>
</gene>
<evidence type="ECO:0000256" key="1">
    <source>
        <dbReference type="ARBA" id="ARBA00004167"/>
    </source>
</evidence>
<evidence type="ECO:0000256" key="3">
    <source>
        <dbReference type="ARBA" id="ARBA00022692"/>
    </source>
</evidence>
<evidence type="ECO:0000256" key="5">
    <source>
        <dbReference type="ARBA" id="ARBA00022989"/>
    </source>
</evidence>
<feature type="compositionally biased region" description="Low complexity" evidence="9">
    <location>
        <begin position="147"/>
        <end position="166"/>
    </location>
</feature>
<evidence type="ECO:0000256" key="7">
    <source>
        <dbReference type="ARBA" id="ARBA00023157"/>
    </source>
</evidence>
<dbReference type="InterPro" id="IPR036055">
    <property type="entry name" value="LDL_receptor-like_sf"/>
</dbReference>
<keyword evidence="7 8" id="KW-1015">Disulfide bond</keyword>
<feature type="region of interest" description="Disordered" evidence="9">
    <location>
        <begin position="143"/>
        <end position="192"/>
    </location>
</feature>
<dbReference type="Pfam" id="PF00057">
    <property type="entry name" value="Ldl_recept_a"/>
    <property type="match status" value="2"/>
</dbReference>
<name>A0AA36DPQ5_CYLNA</name>
<comment type="subcellular location">
    <subcellularLocation>
        <location evidence="2">Endomembrane system</location>
    </subcellularLocation>
    <subcellularLocation>
        <location evidence="1">Membrane</location>
        <topology evidence="1">Single-pass membrane protein</topology>
    </subcellularLocation>
</comment>
<feature type="disulfide bond" evidence="8">
    <location>
        <begin position="97"/>
        <end position="112"/>
    </location>
</feature>
<feature type="region of interest" description="Disordered" evidence="9">
    <location>
        <begin position="287"/>
        <end position="370"/>
    </location>
</feature>
<dbReference type="InterPro" id="IPR002172">
    <property type="entry name" value="LDrepeatLR_classA_rpt"/>
</dbReference>
<dbReference type="SMART" id="SM00192">
    <property type="entry name" value="LDLa"/>
    <property type="match status" value="2"/>
</dbReference>
<dbReference type="Gene3D" id="4.10.400.10">
    <property type="entry name" value="Low-density Lipoprotein Receptor"/>
    <property type="match status" value="2"/>
</dbReference>
<dbReference type="AlphaFoldDB" id="A0AA36DPQ5"/>
<evidence type="ECO:0000256" key="8">
    <source>
        <dbReference type="PROSITE-ProRule" id="PRU00124"/>
    </source>
</evidence>
<evidence type="ECO:0000256" key="4">
    <source>
        <dbReference type="ARBA" id="ARBA00022737"/>
    </source>
</evidence>
<accession>A0AA36DPQ5</accession>
<dbReference type="PANTHER" id="PTHR24270">
    <property type="entry name" value="LOW-DENSITY LIPOPROTEIN RECEPTOR-RELATED"/>
    <property type="match status" value="1"/>
</dbReference>
<dbReference type="SUPFAM" id="SSF57424">
    <property type="entry name" value="LDL receptor-like module"/>
    <property type="match status" value="2"/>
</dbReference>
<protein>
    <submittedName>
        <fullName evidence="10">Uncharacterized protein</fullName>
    </submittedName>
</protein>
<organism evidence="10 11">
    <name type="scientific">Cylicocyclus nassatus</name>
    <name type="common">Nematode worm</name>
    <dbReference type="NCBI Taxonomy" id="53992"/>
    <lineage>
        <taxon>Eukaryota</taxon>
        <taxon>Metazoa</taxon>
        <taxon>Ecdysozoa</taxon>
        <taxon>Nematoda</taxon>
        <taxon>Chromadorea</taxon>
        <taxon>Rhabditida</taxon>
        <taxon>Rhabditina</taxon>
        <taxon>Rhabditomorpha</taxon>
        <taxon>Strongyloidea</taxon>
        <taxon>Strongylidae</taxon>
        <taxon>Cylicocyclus</taxon>
    </lineage>
</organism>
<evidence type="ECO:0000256" key="2">
    <source>
        <dbReference type="ARBA" id="ARBA00004308"/>
    </source>
</evidence>
<comment type="caution">
    <text evidence="10">The sequence shown here is derived from an EMBL/GenBank/DDBJ whole genome shotgun (WGS) entry which is preliminary data.</text>
</comment>
<dbReference type="Proteomes" id="UP001176961">
    <property type="component" value="Unassembled WGS sequence"/>
</dbReference>
<dbReference type="InterPro" id="IPR050685">
    <property type="entry name" value="LDLR"/>
</dbReference>
<feature type="region of interest" description="Disordered" evidence="9">
    <location>
        <begin position="231"/>
        <end position="265"/>
    </location>
</feature>
<dbReference type="CDD" id="cd00112">
    <property type="entry name" value="LDLa"/>
    <property type="match status" value="2"/>
</dbReference>
<reference evidence="10" key="1">
    <citation type="submission" date="2023-07" db="EMBL/GenBank/DDBJ databases">
        <authorList>
            <consortium name="CYATHOMIX"/>
        </authorList>
    </citation>
    <scope>NUCLEOTIDE SEQUENCE</scope>
    <source>
        <strain evidence="10">N/A</strain>
    </source>
</reference>
<dbReference type="GO" id="GO:0012505">
    <property type="term" value="C:endomembrane system"/>
    <property type="evidence" value="ECO:0007669"/>
    <property type="project" value="UniProtKB-SubCell"/>
</dbReference>
<keyword evidence="3" id="KW-0812">Transmembrane</keyword>
<feature type="compositionally biased region" description="Basic and acidic residues" evidence="9">
    <location>
        <begin position="314"/>
        <end position="343"/>
    </location>
</feature>
<keyword evidence="4" id="KW-0677">Repeat</keyword>
<evidence type="ECO:0000256" key="9">
    <source>
        <dbReference type="SAM" id="MobiDB-lite"/>
    </source>
</evidence>
<sequence length="370" mass="40179">MRAENIVLPRDGSFGMSAATGGLTVSSQCSTDQFACLDGSKCIPLLWLCDGARDCPDGSDEKHSKCHPHLNDIKCFGNQPECLHGGVGRCIPNEWLCDGHKDCDNGEDEFNCNGNSGVTGADGCGPGQHRNILTTTKYTTQKAGKITTATSTSKPAPSPSTTTSKTKPQRPTNRIEHSPNEPKEPRSPQPIVPIVSYAGHDRLPDIHLYNVKSLKINKTDEIPFLTLMPEVTSPEPGEQPTNVTNSNATTTPIASGSSQSEPPKKVMTNNLSLTSLAKVFRTQFPASEEPVDVRRAPEKPNPFKRQADPSSVENKTREEIIYDLAEEKQPDKSEKPEESKKELSAIQEPIKPAPNPVRSIVVDPIRPVNA</sequence>
<comment type="caution">
    <text evidence="8">Lacks conserved residue(s) required for the propagation of feature annotation.</text>
</comment>
<dbReference type="InterPro" id="IPR023415">
    <property type="entry name" value="LDLR_class-A_CS"/>
</dbReference>
<dbReference type="PROSITE" id="PS50068">
    <property type="entry name" value="LDLRA_2"/>
    <property type="match status" value="2"/>
</dbReference>
<dbReference type="GO" id="GO:0016192">
    <property type="term" value="P:vesicle-mediated transport"/>
    <property type="evidence" value="ECO:0007669"/>
    <property type="project" value="UniProtKB-ARBA"/>
</dbReference>
<feature type="compositionally biased region" description="Polar residues" evidence="9">
    <location>
        <begin position="239"/>
        <end position="265"/>
    </location>
</feature>